<dbReference type="PANTHER" id="PTHR40076:SF1">
    <property type="entry name" value="MEMBRANE PROTEIN"/>
    <property type="match status" value="1"/>
</dbReference>
<evidence type="ECO:0008006" key="3">
    <source>
        <dbReference type="Google" id="ProtNLM"/>
    </source>
</evidence>
<proteinExistence type="predicted"/>
<evidence type="ECO:0000256" key="1">
    <source>
        <dbReference type="SAM" id="Phobius"/>
    </source>
</evidence>
<keyword evidence="1" id="KW-0812">Transmembrane</keyword>
<protein>
    <recommendedName>
        <fullName evidence="3">DUF975 family protein</fullName>
    </recommendedName>
</protein>
<name>A0A8S5RV11_9CAUD</name>
<organism evidence="2">
    <name type="scientific">Siphoviridae sp. ctHip2</name>
    <dbReference type="NCBI Taxonomy" id="2827830"/>
    <lineage>
        <taxon>Viruses</taxon>
        <taxon>Duplodnaviria</taxon>
        <taxon>Heunggongvirae</taxon>
        <taxon>Uroviricota</taxon>
        <taxon>Caudoviricetes</taxon>
    </lineage>
</organism>
<reference evidence="2" key="1">
    <citation type="journal article" date="2021" name="Proc. Natl. Acad. Sci. U.S.A.">
        <title>A Catalog of Tens of Thousands of Viruses from Human Metagenomes Reveals Hidden Associations with Chronic Diseases.</title>
        <authorList>
            <person name="Tisza M.J."/>
            <person name="Buck C.B."/>
        </authorList>
    </citation>
    <scope>NUCLEOTIDE SEQUENCE</scope>
    <source>
        <strain evidence="2">CtHip2</strain>
    </source>
</reference>
<feature type="transmembrane region" description="Helical" evidence="1">
    <location>
        <begin position="174"/>
        <end position="198"/>
    </location>
</feature>
<accession>A0A8S5RV11</accession>
<evidence type="ECO:0000313" key="2">
    <source>
        <dbReference type="EMBL" id="DAF42589.1"/>
    </source>
</evidence>
<dbReference type="EMBL" id="BK032497">
    <property type="protein sequence ID" value="DAF42589.1"/>
    <property type="molecule type" value="Genomic_DNA"/>
</dbReference>
<feature type="transmembrane region" description="Helical" evidence="1">
    <location>
        <begin position="98"/>
        <end position="122"/>
    </location>
</feature>
<dbReference type="PANTHER" id="PTHR40076">
    <property type="entry name" value="MEMBRANE PROTEIN-RELATED"/>
    <property type="match status" value="1"/>
</dbReference>
<feature type="transmembrane region" description="Helical" evidence="1">
    <location>
        <begin position="20"/>
        <end position="42"/>
    </location>
</feature>
<dbReference type="Pfam" id="PF06161">
    <property type="entry name" value="DUF975"/>
    <property type="match status" value="1"/>
</dbReference>
<keyword evidence="1" id="KW-0472">Membrane</keyword>
<dbReference type="InterPro" id="IPR010380">
    <property type="entry name" value="DUF975"/>
</dbReference>
<keyword evidence="1" id="KW-1133">Transmembrane helix</keyword>
<sequence length="207" mass="24049">MMSRIEIKEQARALIKRNHVWKAIGIPYLILSVIVFLTVFLMPENYHFPVYSFGFIMAFYALAAQIYLYKVVKNEIEIAEGFSNQVKDIFNCLTRENIYTFLVSDVLVFCWALIPLAGPFIATVKGFSYALAIYHSNDYKENSPMENITKSRIDMNGNKMTLFIQHLSFFGWEFLSVFTMGILSIWLQPYIIASEVIFMNEITKNKK</sequence>
<feature type="transmembrane region" description="Helical" evidence="1">
    <location>
        <begin position="48"/>
        <end position="69"/>
    </location>
</feature>